<accession>A0ABV8HE58</accession>
<dbReference type="InterPro" id="IPR001872">
    <property type="entry name" value="Peptidase_A8"/>
</dbReference>
<dbReference type="PANTHER" id="PTHR33695:SF1">
    <property type="entry name" value="LIPOPROTEIN SIGNAL PEPTIDASE"/>
    <property type="match status" value="1"/>
</dbReference>
<comment type="caution">
    <text evidence="13">The sequence shown here is derived from an EMBL/GenBank/DDBJ whole genome shotgun (WGS) entry which is preliminary data.</text>
</comment>
<keyword evidence="14" id="KW-1185">Reference proteome</keyword>
<keyword evidence="7 9" id="KW-1133">Transmembrane helix</keyword>
<feature type="active site" evidence="9">
    <location>
        <position position="197"/>
    </location>
</feature>
<evidence type="ECO:0000256" key="10">
    <source>
        <dbReference type="RuleBase" id="RU000594"/>
    </source>
</evidence>
<evidence type="ECO:0000256" key="5">
    <source>
        <dbReference type="ARBA" id="ARBA00022750"/>
    </source>
</evidence>
<keyword evidence="2 9" id="KW-1003">Cell membrane</keyword>
<feature type="region of interest" description="Disordered" evidence="12">
    <location>
        <begin position="1"/>
        <end position="48"/>
    </location>
</feature>
<protein>
    <recommendedName>
        <fullName evidence="9">Lipoprotein signal peptidase</fullName>
        <ecNumber evidence="9">3.4.23.36</ecNumber>
    </recommendedName>
    <alternativeName>
        <fullName evidence="9">Prolipoprotein signal peptidase</fullName>
    </alternativeName>
    <alternativeName>
        <fullName evidence="9">Signal peptidase II</fullName>
        <shortName evidence="9">SPase II</shortName>
    </alternativeName>
</protein>
<evidence type="ECO:0000256" key="2">
    <source>
        <dbReference type="ARBA" id="ARBA00022475"/>
    </source>
</evidence>
<dbReference type="RefSeq" id="WP_386425685.1">
    <property type="nucleotide sequence ID" value="NZ_JBHSBB010000003.1"/>
</dbReference>
<feature type="transmembrane region" description="Helical" evidence="9">
    <location>
        <begin position="68"/>
        <end position="90"/>
    </location>
</feature>
<keyword evidence="3 9" id="KW-0645">Protease</keyword>
<evidence type="ECO:0000313" key="14">
    <source>
        <dbReference type="Proteomes" id="UP001595765"/>
    </source>
</evidence>
<keyword evidence="6 9" id="KW-0378">Hydrolase</keyword>
<organism evidence="13 14">
    <name type="scientific">Streptomyces polygonati</name>
    <dbReference type="NCBI Taxonomy" id="1617087"/>
    <lineage>
        <taxon>Bacteria</taxon>
        <taxon>Bacillati</taxon>
        <taxon>Actinomycetota</taxon>
        <taxon>Actinomycetes</taxon>
        <taxon>Kitasatosporales</taxon>
        <taxon>Streptomycetaceae</taxon>
        <taxon>Streptomyces</taxon>
    </lineage>
</organism>
<feature type="active site" evidence="9">
    <location>
        <position position="183"/>
    </location>
</feature>
<sequence>MTEAERGITTPETPDTPESPDEAAEHTGPGGAVADATGASGATAPTGPLGAAGATGVTGAGGTHRRRIAVLIGVAVLAYLLDLLSKLWVVHSLEHHDPINVFGHYLRFDAIRNAGAAFGLGQGMTIVFTLIAVGVIVVIVRLSRRLYSLPWAVALGLLLGGAFGNLTDRVFRAPGSFQGRVVDFIEPEHFAVFNLADSAICCGGVLIVLLSFRGVDPDGTKHQD</sequence>
<dbReference type="GO" id="GO:0004190">
    <property type="term" value="F:aspartic-type endopeptidase activity"/>
    <property type="evidence" value="ECO:0007669"/>
    <property type="project" value="UniProtKB-EC"/>
</dbReference>
<dbReference type="Proteomes" id="UP001595765">
    <property type="component" value="Unassembled WGS sequence"/>
</dbReference>
<evidence type="ECO:0000256" key="8">
    <source>
        <dbReference type="ARBA" id="ARBA00023136"/>
    </source>
</evidence>
<keyword evidence="4 9" id="KW-0812">Transmembrane</keyword>
<dbReference type="PRINTS" id="PR00781">
    <property type="entry name" value="LIPOSIGPTASE"/>
</dbReference>
<evidence type="ECO:0000256" key="9">
    <source>
        <dbReference type="HAMAP-Rule" id="MF_00161"/>
    </source>
</evidence>
<gene>
    <name evidence="9 13" type="primary">lspA</name>
    <name evidence="13" type="ORF">ACFO3J_02625</name>
</gene>
<evidence type="ECO:0000256" key="3">
    <source>
        <dbReference type="ARBA" id="ARBA00022670"/>
    </source>
</evidence>
<dbReference type="PROSITE" id="PS00855">
    <property type="entry name" value="SPASE_II"/>
    <property type="match status" value="1"/>
</dbReference>
<evidence type="ECO:0000256" key="1">
    <source>
        <dbReference type="ARBA" id="ARBA00006139"/>
    </source>
</evidence>
<proteinExistence type="inferred from homology"/>
<dbReference type="HAMAP" id="MF_00161">
    <property type="entry name" value="LspA"/>
    <property type="match status" value="1"/>
</dbReference>
<feature type="transmembrane region" description="Helical" evidence="9">
    <location>
        <begin position="146"/>
        <end position="166"/>
    </location>
</feature>
<feature type="transmembrane region" description="Helical" evidence="9">
    <location>
        <begin position="190"/>
        <end position="212"/>
    </location>
</feature>
<keyword evidence="5 9" id="KW-0064">Aspartyl protease</keyword>
<comment type="pathway">
    <text evidence="9">Protein modification; lipoprotein biosynthesis (signal peptide cleavage).</text>
</comment>
<feature type="compositionally biased region" description="Low complexity" evidence="12">
    <location>
        <begin position="32"/>
        <end position="48"/>
    </location>
</feature>
<comment type="function">
    <text evidence="9 10">This protein specifically catalyzes the removal of signal peptides from prolipoproteins.</text>
</comment>
<evidence type="ECO:0000256" key="12">
    <source>
        <dbReference type="SAM" id="MobiDB-lite"/>
    </source>
</evidence>
<name>A0ABV8HE58_9ACTN</name>
<evidence type="ECO:0000256" key="4">
    <source>
        <dbReference type="ARBA" id="ARBA00022692"/>
    </source>
</evidence>
<evidence type="ECO:0000313" key="13">
    <source>
        <dbReference type="EMBL" id="MFC4030363.1"/>
    </source>
</evidence>
<dbReference type="NCBIfam" id="TIGR00077">
    <property type="entry name" value="lspA"/>
    <property type="match status" value="1"/>
</dbReference>
<dbReference type="PANTHER" id="PTHR33695">
    <property type="entry name" value="LIPOPROTEIN SIGNAL PEPTIDASE"/>
    <property type="match status" value="1"/>
</dbReference>
<evidence type="ECO:0000256" key="11">
    <source>
        <dbReference type="RuleBase" id="RU004181"/>
    </source>
</evidence>
<comment type="subcellular location">
    <subcellularLocation>
        <location evidence="9">Cell membrane</location>
        <topology evidence="9">Multi-pass membrane protein</topology>
    </subcellularLocation>
</comment>
<evidence type="ECO:0000256" key="7">
    <source>
        <dbReference type="ARBA" id="ARBA00022989"/>
    </source>
</evidence>
<evidence type="ECO:0000256" key="6">
    <source>
        <dbReference type="ARBA" id="ARBA00022801"/>
    </source>
</evidence>
<dbReference type="Pfam" id="PF01252">
    <property type="entry name" value="Peptidase_A8"/>
    <property type="match status" value="1"/>
</dbReference>
<comment type="similarity">
    <text evidence="1 9 11">Belongs to the peptidase A8 family.</text>
</comment>
<comment type="catalytic activity">
    <reaction evidence="9 10">
        <text>Release of signal peptides from bacterial membrane prolipoproteins. Hydrolyzes -Xaa-Yaa-Zaa-|-(S,diacylglyceryl)Cys-, in which Xaa is hydrophobic (preferably Leu), and Yaa (Ala or Ser) and Zaa (Gly or Ala) have small, neutral side chains.</text>
        <dbReference type="EC" id="3.4.23.36"/>
    </reaction>
</comment>
<dbReference type="EC" id="3.4.23.36" evidence="9"/>
<reference evidence="14" key="1">
    <citation type="journal article" date="2019" name="Int. J. Syst. Evol. Microbiol.">
        <title>The Global Catalogue of Microorganisms (GCM) 10K type strain sequencing project: providing services to taxonomists for standard genome sequencing and annotation.</title>
        <authorList>
            <consortium name="The Broad Institute Genomics Platform"/>
            <consortium name="The Broad Institute Genome Sequencing Center for Infectious Disease"/>
            <person name="Wu L."/>
            <person name="Ma J."/>
        </authorList>
    </citation>
    <scope>NUCLEOTIDE SEQUENCE [LARGE SCALE GENOMIC DNA]</scope>
    <source>
        <strain evidence="14">CGMCC 4.7237</strain>
    </source>
</reference>
<keyword evidence="8 9" id="KW-0472">Membrane</keyword>
<dbReference type="EMBL" id="JBHSBB010000003">
    <property type="protein sequence ID" value="MFC4030363.1"/>
    <property type="molecule type" value="Genomic_DNA"/>
</dbReference>
<feature type="transmembrane region" description="Helical" evidence="9">
    <location>
        <begin position="110"/>
        <end position="139"/>
    </location>
</feature>